<protein>
    <submittedName>
        <fullName evidence="1">Uncharacterized protein</fullName>
    </submittedName>
</protein>
<dbReference type="RefSeq" id="WP_090504923.1">
    <property type="nucleotide sequence ID" value="NZ_FNWL01000001.1"/>
</dbReference>
<dbReference type="EMBL" id="FNWL01000001">
    <property type="protein sequence ID" value="SEH11994.1"/>
    <property type="molecule type" value="Genomic_DNA"/>
</dbReference>
<dbReference type="AlphaFoldDB" id="A0A1H6FQH3"/>
<name>A0A1H6FQH3_9EURY</name>
<evidence type="ECO:0000313" key="1">
    <source>
        <dbReference type="EMBL" id="SEH11994.1"/>
    </source>
</evidence>
<organism evidence="1 2">
    <name type="scientific">Natronorubrum sediminis</name>
    <dbReference type="NCBI Taxonomy" id="640943"/>
    <lineage>
        <taxon>Archaea</taxon>
        <taxon>Methanobacteriati</taxon>
        <taxon>Methanobacteriota</taxon>
        <taxon>Stenosarchaea group</taxon>
        <taxon>Halobacteria</taxon>
        <taxon>Halobacteriales</taxon>
        <taxon>Natrialbaceae</taxon>
        <taxon>Natronorubrum</taxon>
    </lineage>
</organism>
<gene>
    <name evidence="1" type="ORF">SAMN04487967_0606</name>
</gene>
<proteinExistence type="predicted"/>
<accession>A0A1H6FQH3</accession>
<evidence type="ECO:0000313" key="2">
    <source>
        <dbReference type="Proteomes" id="UP000199112"/>
    </source>
</evidence>
<sequence>MSEAVQDILDQYATTSSGEERATEFREYRRWTGDEPRLLVAEVAASTTGQQFISGVKPAVERFQATFVETDRVDSFDSLAALEIDDEDLREVFTVRRNRTVLLEAARVLAERPEEGDLESLVGWASSADHYRYDSDPIGSISGVGPSSFQYLRQLAGVETIRPTSTVTTLIESVIAELDSAPLDTSTTARTIASGEWLSFVSSYSPLEIDRLAWCAFTDEETKRATAAVHETTEKPE</sequence>
<keyword evidence="2" id="KW-1185">Reference proteome</keyword>
<dbReference type="Proteomes" id="UP000199112">
    <property type="component" value="Unassembled WGS sequence"/>
</dbReference>
<reference evidence="2" key="1">
    <citation type="submission" date="2016-10" db="EMBL/GenBank/DDBJ databases">
        <authorList>
            <person name="Varghese N."/>
            <person name="Submissions S."/>
        </authorList>
    </citation>
    <scope>NUCLEOTIDE SEQUENCE [LARGE SCALE GENOMIC DNA]</scope>
    <source>
        <strain evidence="2">CGMCC 1.8981</strain>
    </source>
</reference>
<dbReference type="OrthoDB" id="45797at2157"/>